<dbReference type="OrthoDB" id="648861at2759"/>
<comment type="subcellular location">
    <subcellularLocation>
        <location evidence="1">Nucleus</location>
    </subcellularLocation>
</comment>
<evidence type="ECO:0000313" key="5">
    <source>
        <dbReference type="Proteomes" id="UP000662931"/>
    </source>
</evidence>
<sequence length="583" mass="67394">MSPKKRQLKFIDQTKWTIQKQTRAKSAATKLSGMFLSTFDGKVSGRNTSLPVGDDKPNIPLSATDTTEESIDESIRQFMDYPFNVGDSQLFEKELSELIQPAASYGFRDLNETMDEPTKMNPEIYVTDTEVNEPERPRNVDSESFVPPLTDSQIASLGSPHHQNEFRLINHYCRIMCNFYSVKDPEWNFYTYICDRLACCYVPLKYSLLAWSALHLSIVESTPQKLANNYYNSSLQAVMGHDFVKSDVPIEMLLITAYFLVHYDIMAGTKHCYQILRHVWSSLRIGRFFNNRPGHCPTLSSFGYQIVVWLLYIDIRSSLFSGNISFPDYILNGDCPPKSKRNPNIEYLSTSTVYEKRAVSNIFSRSTRYLSGAYGPCYPTEYFKDDELQSKILVLMMRDMMMFGRLIRLRNWLNQCGNSTEFDSNSLQKEIKELYWDNHKMLQWSGHSRMSSFHVLIENALIHAIIIYFDRICHPDIRSNEKCQDSASEILKISVQLKNLRCRDTPGSTQWPFPLFIAGVETTDVIYQNWILEELKNCEGEGWGLHLGKMRKLFTECIDRQAKTKRRVDIGEVMELTTGVFVL</sequence>
<proteinExistence type="predicted"/>
<keyword evidence="2" id="KW-0539">Nucleus</keyword>
<evidence type="ECO:0008006" key="6">
    <source>
        <dbReference type="Google" id="ProtNLM"/>
    </source>
</evidence>
<dbReference type="KEGG" id="bnn:FOA43_004822"/>
<organism evidence="4 5">
    <name type="scientific">Eeniella nana</name>
    <name type="common">Yeast</name>
    <name type="synonym">Brettanomyces nanus</name>
    <dbReference type="NCBI Taxonomy" id="13502"/>
    <lineage>
        <taxon>Eukaryota</taxon>
        <taxon>Fungi</taxon>
        <taxon>Dikarya</taxon>
        <taxon>Ascomycota</taxon>
        <taxon>Saccharomycotina</taxon>
        <taxon>Pichiomycetes</taxon>
        <taxon>Pichiales</taxon>
        <taxon>Pichiaceae</taxon>
        <taxon>Brettanomyces</taxon>
    </lineage>
</organism>
<dbReference type="GO" id="GO:0003700">
    <property type="term" value="F:DNA-binding transcription factor activity"/>
    <property type="evidence" value="ECO:0007669"/>
    <property type="project" value="TreeGrafter"/>
</dbReference>
<feature type="region of interest" description="Disordered" evidence="3">
    <location>
        <begin position="47"/>
        <end position="67"/>
    </location>
</feature>
<protein>
    <recommendedName>
        <fullName evidence="6">Transcription factor domain-containing protein</fullName>
    </recommendedName>
</protein>
<dbReference type="PANTHER" id="PTHR37534">
    <property type="entry name" value="TRANSCRIPTIONAL ACTIVATOR PROTEIN UGA3"/>
    <property type="match status" value="1"/>
</dbReference>
<dbReference type="GeneID" id="62198222"/>
<dbReference type="PANTHER" id="PTHR37534:SF10">
    <property type="entry name" value="ZN(II)2CYS6 TRANSCRIPTION FACTOR (EUROFUNG)"/>
    <property type="match status" value="1"/>
</dbReference>
<evidence type="ECO:0000313" key="4">
    <source>
        <dbReference type="EMBL" id="QPG77408.1"/>
    </source>
</evidence>
<keyword evidence="5" id="KW-1185">Reference proteome</keyword>
<evidence type="ECO:0000256" key="3">
    <source>
        <dbReference type="SAM" id="MobiDB-lite"/>
    </source>
</evidence>
<evidence type="ECO:0000256" key="1">
    <source>
        <dbReference type="ARBA" id="ARBA00004123"/>
    </source>
</evidence>
<evidence type="ECO:0000256" key="2">
    <source>
        <dbReference type="ARBA" id="ARBA00023242"/>
    </source>
</evidence>
<dbReference type="InterPro" id="IPR021858">
    <property type="entry name" value="Fun_TF"/>
</dbReference>
<dbReference type="GO" id="GO:0000976">
    <property type="term" value="F:transcription cis-regulatory region binding"/>
    <property type="evidence" value="ECO:0007669"/>
    <property type="project" value="TreeGrafter"/>
</dbReference>
<name>A0A875S965_EENNA</name>
<dbReference type="EMBL" id="CP064815">
    <property type="protein sequence ID" value="QPG77408.1"/>
    <property type="molecule type" value="Genomic_DNA"/>
</dbReference>
<dbReference type="RefSeq" id="XP_038780973.1">
    <property type="nucleotide sequence ID" value="XM_038925045.1"/>
</dbReference>
<dbReference type="GO" id="GO:0045944">
    <property type="term" value="P:positive regulation of transcription by RNA polymerase II"/>
    <property type="evidence" value="ECO:0007669"/>
    <property type="project" value="TreeGrafter"/>
</dbReference>
<gene>
    <name evidence="4" type="ORF">FOA43_004822</name>
</gene>
<dbReference type="GO" id="GO:0005634">
    <property type="term" value="C:nucleus"/>
    <property type="evidence" value="ECO:0007669"/>
    <property type="project" value="UniProtKB-SubCell"/>
</dbReference>
<dbReference type="Pfam" id="PF11951">
    <property type="entry name" value="Fungal_trans_2"/>
    <property type="match status" value="1"/>
</dbReference>
<dbReference type="Proteomes" id="UP000662931">
    <property type="component" value="Chromosome 4"/>
</dbReference>
<accession>A0A875S965</accession>
<reference evidence="4" key="1">
    <citation type="submission" date="2020-10" db="EMBL/GenBank/DDBJ databases">
        <authorList>
            <person name="Roach M.J.R."/>
        </authorList>
    </citation>
    <scope>NUCLEOTIDE SEQUENCE</scope>
    <source>
        <strain evidence="4">CBS 1945</strain>
    </source>
</reference>
<dbReference type="AlphaFoldDB" id="A0A875S965"/>